<dbReference type="SUPFAM" id="SSF46894">
    <property type="entry name" value="C-terminal effector domain of the bipartite response regulators"/>
    <property type="match status" value="1"/>
</dbReference>
<protein>
    <submittedName>
        <fullName evidence="1">Uncharacterized protein</fullName>
    </submittedName>
</protein>
<reference evidence="1 2" key="1">
    <citation type="submission" date="2024-07" db="EMBL/GenBank/DDBJ databases">
        <authorList>
            <person name="Wang L."/>
        </authorList>
    </citation>
    <scope>NUCLEOTIDE SEQUENCE [LARGE SCALE GENOMIC DNA]</scope>
    <source>
        <strain evidence="1 2">WL359</strain>
    </source>
</reference>
<keyword evidence="2" id="KW-1185">Reference proteome</keyword>
<name>A0ABV3NXS8_9ENTR</name>
<dbReference type="Proteomes" id="UP001555342">
    <property type="component" value="Unassembled WGS sequence"/>
</dbReference>
<gene>
    <name evidence="1" type="ORF">AB1E22_16675</name>
</gene>
<dbReference type="RefSeq" id="WP_367596346.1">
    <property type="nucleotide sequence ID" value="NZ_JBFMVT010000002.1"/>
</dbReference>
<organism evidence="1 2">
    <name type="scientific">Buttiauxella gaviniae</name>
    <dbReference type="NCBI Taxonomy" id="82990"/>
    <lineage>
        <taxon>Bacteria</taxon>
        <taxon>Pseudomonadati</taxon>
        <taxon>Pseudomonadota</taxon>
        <taxon>Gammaproteobacteria</taxon>
        <taxon>Enterobacterales</taxon>
        <taxon>Enterobacteriaceae</taxon>
        <taxon>Buttiauxella</taxon>
    </lineage>
</organism>
<dbReference type="InterPro" id="IPR016032">
    <property type="entry name" value="Sig_transdc_resp-reg_C-effctor"/>
</dbReference>
<comment type="caution">
    <text evidence="1">The sequence shown here is derived from an EMBL/GenBank/DDBJ whole genome shotgun (WGS) entry which is preliminary data.</text>
</comment>
<proteinExistence type="predicted"/>
<evidence type="ECO:0000313" key="1">
    <source>
        <dbReference type="EMBL" id="MEW7314308.1"/>
    </source>
</evidence>
<accession>A0ABV3NXS8</accession>
<sequence length="252" mass="28681">MSKHLHIAARKRRYRRISNGDAADALSATVPIVFDRLESLQQKILAKQLHEPLDIVLLTCDRYLSMGLNQSLFKHLHTQVCATVDEVDNLLKQSPLPRVLIDLDCVNDSIIRILDATRRWQKSWPFINITLLTASRCVQTVNLIKAAASFQVVDRRQEVNKLCDFLVRKPHHSEQIYPAQSLPSAPFSNREWNILLNVAKGDSLKTIAASLRKPYHQVVYTIGKVNARIGLDNNKSLKHLLNKFSLGSFEKD</sequence>
<dbReference type="EMBL" id="JBFMVT010000002">
    <property type="protein sequence ID" value="MEW7314308.1"/>
    <property type="molecule type" value="Genomic_DNA"/>
</dbReference>
<evidence type="ECO:0000313" key="2">
    <source>
        <dbReference type="Proteomes" id="UP001555342"/>
    </source>
</evidence>